<comment type="caution">
    <text evidence="1">The sequence shown here is derived from an EMBL/GenBank/DDBJ whole genome shotgun (WGS) entry which is preliminary data.</text>
</comment>
<dbReference type="Proteomes" id="UP000789405">
    <property type="component" value="Unassembled WGS sequence"/>
</dbReference>
<dbReference type="EMBL" id="CAJVPY010000608">
    <property type="protein sequence ID" value="CAG8483169.1"/>
    <property type="molecule type" value="Genomic_DNA"/>
</dbReference>
<reference evidence="1" key="1">
    <citation type="submission" date="2021-06" db="EMBL/GenBank/DDBJ databases">
        <authorList>
            <person name="Kallberg Y."/>
            <person name="Tangrot J."/>
            <person name="Rosling A."/>
        </authorList>
    </citation>
    <scope>NUCLEOTIDE SEQUENCE</scope>
    <source>
        <strain evidence="1">MA453B</strain>
    </source>
</reference>
<accession>A0A9N8WAK1</accession>
<protein>
    <submittedName>
        <fullName evidence="1">26623_t:CDS:1</fullName>
    </submittedName>
</protein>
<sequence length="160" mass="19310">MKLKAISYYQKATGIKNIEGCNKPIQEAETIEEVKVFRAIAQEYFLEDSDKEVKTIPWDNTYDWSKWEDNGKETESTNTKPEYKELTTQEIEHKKYIQDLLTKLALKFRIDITWSIRNRYQNKYTNHRPENKPQLIDLGKIYLINIPQWENHQRAKIWRQ</sequence>
<name>A0A9N8WAK1_9GLOM</name>
<organism evidence="1 2">
    <name type="scientific">Dentiscutata erythropus</name>
    <dbReference type="NCBI Taxonomy" id="1348616"/>
    <lineage>
        <taxon>Eukaryota</taxon>
        <taxon>Fungi</taxon>
        <taxon>Fungi incertae sedis</taxon>
        <taxon>Mucoromycota</taxon>
        <taxon>Glomeromycotina</taxon>
        <taxon>Glomeromycetes</taxon>
        <taxon>Diversisporales</taxon>
        <taxon>Gigasporaceae</taxon>
        <taxon>Dentiscutata</taxon>
    </lineage>
</organism>
<dbReference type="AlphaFoldDB" id="A0A9N8WAK1"/>
<evidence type="ECO:0000313" key="2">
    <source>
        <dbReference type="Proteomes" id="UP000789405"/>
    </source>
</evidence>
<keyword evidence="2" id="KW-1185">Reference proteome</keyword>
<gene>
    <name evidence="1" type="ORF">DERYTH_LOCUS2032</name>
</gene>
<evidence type="ECO:0000313" key="1">
    <source>
        <dbReference type="EMBL" id="CAG8483169.1"/>
    </source>
</evidence>
<proteinExistence type="predicted"/>